<keyword evidence="6" id="KW-1185">Reference proteome</keyword>
<dbReference type="SUPFAM" id="SSF50978">
    <property type="entry name" value="WD40 repeat-like"/>
    <property type="match status" value="1"/>
</dbReference>
<dbReference type="InterPro" id="IPR001680">
    <property type="entry name" value="WD40_rpt"/>
</dbReference>
<dbReference type="InterPro" id="IPR015943">
    <property type="entry name" value="WD40/YVTN_repeat-like_dom_sf"/>
</dbReference>
<accession>A0A8U7NG21</accession>
<dbReference type="InterPro" id="IPR050630">
    <property type="entry name" value="WD_repeat_EMAP"/>
</dbReference>
<dbReference type="SMART" id="SM00320">
    <property type="entry name" value="WD40"/>
    <property type="match status" value="3"/>
</dbReference>
<dbReference type="OMA" id="GWGAHGD"/>
<reference evidence="5" key="2">
    <citation type="submission" date="2025-08" db="UniProtKB">
        <authorList>
            <consortium name="Ensembl"/>
        </authorList>
    </citation>
    <scope>IDENTIFICATION</scope>
</reference>
<dbReference type="InterPro" id="IPR055442">
    <property type="entry name" value="Beta-prop_EML-like_2nd"/>
</dbReference>
<dbReference type="PROSITE" id="PS50294">
    <property type="entry name" value="WD_REPEATS_REGION"/>
    <property type="match status" value="1"/>
</dbReference>
<dbReference type="AlphaFoldDB" id="A0A8U7NG21"/>
<dbReference type="Ensembl" id="ENSCMUT00000038009.1">
    <property type="protein sequence ID" value="ENSCMUP00000034595.1"/>
    <property type="gene ID" value="ENSCMUG00000018181.1"/>
</dbReference>
<dbReference type="InterPro" id="IPR036322">
    <property type="entry name" value="WD40_repeat_dom_sf"/>
</dbReference>
<dbReference type="PANTHER" id="PTHR13720:SF15">
    <property type="entry name" value="ECHINODERM MICROTUBULE-ASSOCIATED PROTEIN-LIKE 3"/>
    <property type="match status" value="1"/>
</dbReference>
<reference evidence="6" key="1">
    <citation type="submission" date="2019-10" db="EMBL/GenBank/DDBJ databases">
        <title>Corvus moneduloides (New Caledonian crow) genome, bCorMon1, primary haplotype.</title>
        <authorList>
            <person name="Rutz C."/>
            <person name="Fungtammasan C."/>
            <person name="Mountcastle J."/>
            <person name="Formenti G."/>
            <person name="Chow W."/>
            <person name="Howe K."/>
            <person name="Steele M.P."/>
            <person name="Fernandes J."/>
            <person name="Gilbert M.T.P."/>
            <person name="Fedrigo O."/>
            <person name="Jarvis E.D."/>
            <person name="Gemmell N."/>
        </authorList>
    </citation>
    <scope>NUCLEOTIDE SEQUENCE [LARGE SCALE GENOMIC DNA]</scope>
</reference>
<sequence>MRGTGGDGGHGGGWGAQGWGARGDGGHRGMGGTGDGGHRGMGGTRGWGAHGDGGHRGWGAHGDGGHGGGWGARGGMGGTRGWGAQGMAGRKPMVPLPPPVPPPRRWLVLDTGTRQLLAGGSDGNEQLSVVRFSPDGTFLAIGSHDNFIYIYSVAEGGRKFSRFGRCTGHSSFITHLDWSKDGRFIMSNSGDYEILYWDVAGGCKLLRNRFESRDREWASYTCVLGFHVFGVWPDGSDGTDINSLCRSHHERVVAVADDFCKVHLFQYPCARPKAPSHVYGGHGSHVTNVRFTHDDGHLVSLGGKDTSVFQWRVLPGDPEPR</sequence>
<proteinExistence type="predicted"/>
<evidence type="ECO:0000256" key="1">
    <source>
        <dbReference type="ARBA" id="ARBA00022574"/>
    </source>
</evidence>
<dbReference type="Proteomes" id="UP000694553">
    <property type="component" value="Unassembled WGS sequence"/>
</dbReference>
<keyword evidence="1" id="KW-0853">WD repeat</keyword>
<evidence type="ECO:0000313" key="6">
    <source>
        <dbReference type="Proteomes" id="UP000694553"/>
    </source>
</evidence>
<name>A0A8U7NG21_CORMO</name>
<dbReference type="PANTHER" id="PTHR13720">
    <property type="entry name" value="WD-40 REPEAT PROTEIN"/>
    <property type="match status" value="1"/>
</dbReference>
<dbReference type="Pfam" id="PF23414">
    <property type="entry name" value="Beta-prop_EML_2"/>
    <property type="match status" value="1"/>
</dbReference>
<protein>
    <recommendedName>
        <fullName evidence="4">EML-like second beta-propeller domain-containing protein</fullName>
    </recommendedName>
</protein>
<keyword evidence="2" id="KW-0677">Repeat</keyword>
<evidence type="ECO:0000256" key="2">
    <source>
        <dbReference type="ARBA" id="ARBA00022737"/>
    </source>
</evidence>
<feature type="domain" description="EML-like second beta-propeller" evidence="4">
    <location>
        <begin position="105"/>
        <end position="313"/>
    </location>
</feature>
<feature type="region of interest" description="Disordered" evidence="3">
    <location>
        <begin position="1"/>
        <end position="91"/>
    </location>
</feature>
<evidence type="ECO:0000313" key="5">
    <source>
        <dbReference type="Ensembl" id="ENSCMUP00000034595.1"/>
    </source>
</evidence>
<evidence type="ECO:0000256" key="3">
    <source>
        <dbReference type="SAM" id="MobiDB-lite"/>
    </source>
</evidence>
<dbReference type="GO" id="GO:0000226">
    <property type="term" value="P:microtubule cytoskeleton organization"/>
    <property type="evidence" value="ECO:0007669"/>
    <property type="project" value="TreeGrafter"/>
</dbReference>
<reference evidence="5" key="3">
    <citation type="submission" date="2025-09" db="UniProtKB">
        <authorList>
            <consortium name="Ensembl"/>
        </authorList>
    </citation>
    <scope>IDENTIFICATION</scope>
</reference>
<feature type="compositionally biased region" description="Gly residues" evidence="3">
    <location>
        <begin position="1"/>
        <end position="86"/>
    </location>
</feature>
<dbReference type="GO" id="GO:0072686">
    <property type="term" value="C:mitotic spindle"/>
    <property type="evidence" value="ECO:0007669"/>
    <property type="project" value="TreeGrafter"/>
</dbReference>
<dbReference type="PROSITE" id="PS50082">
    <property type="entry name" value="WD_REPEATS_2"/>
    <property type="match status" value="2"/>
</dbReference>
<organism evidence="5 6">
    <name type="scientific">Corvus moneduloides</name>
    <name type="common">New Caledonian crow</name>
    <dbReference type="NCBI Taxonomy" id="1196302"/>
    <lineage>
        <taxon>Eukaryota</taxon>
        <taxon>Metazoa</taxon>
        <taxon>Chordata</taxon>
        <taxon>Craniata</taxon>
        <taxon>Vertebrata</taxon>
        <taxon>Euteleostomi</taxon>
        <taxon>Archelosauria</taxon>
        <taxon>Archosauria</taxon>
        <taxon>Dinosauria</taxon>
        <taxon>Saurischia</taxon>
        <taxon>Theropoda</taxon>
        <taxon>Coelurosauria</taxon>
        <taxon>Aves</taxon>
        <taxon>Neognathae</taxon>
        <taxon>Neoaves</taxon>
        <taxon>Telluraves</taxon>
        <taxon>Australaves</taxon>
        <taxon>Passeriformes</taxon>
        <taxon>Corvoidea</taxon>
        <taxon>Corvidae</taxon>
        <taxon>Corvus</taxon>
    </lineage>
</organism>
<gene>
    <name evidence="5" type="primary">LOC116437274</name>
</gene>
<evidence type="ECO:0000259" key="4">
    <source>
        <dbReference type="Pfam" id="PF23414"/>
    </source>
</evidence>
<dbReference type="Gene3D" id="2.130.10.10">
    <property type="entry name" value="YVTN repeat-like/Quinoprotein amine dehydrogenase"/>
    <property type="match status" value="1"/>
</dbReference>
<dbReference type="GO" id="GO:0008017">
    <property type="term" value="F:microtubule binding"/>
    <property type="evidence" value="ECO:0007669"/>
    <property type="project" value="TreeGrafter"/>
</dbReference>